<evidence type="ECO:0000256" key="2">
    <source>
        <dbReference type="SAM" id="MobiDB-lite"/>
    </source>
</evidence>
<evidence type="ECO:0000313" key="4">
    <source>
        <dbReference type="EMBL" id="TQM69217.1"/>
    </source>
</evidence>
<organism evidence="4 5">
    <name type="scientific">Actinomadura hallensis</name>
    <dbReference type="NCBI Taxonomy" id="337895"/>
    <lineage>
        <taxon>Bacteria</taxon>
        <taxon>Bacillati</taxon>
        <taxon>Actinomycetota</taxon>
        <taxon>Actinomycetes</taxon>
        <taxon>Streptosporangiales</taxon>
        <taxon>Thermomonosporaceae</taxon>
        <taxon>Actinomadura</taxon>
    </lineage>
</organism>
<comment type="caution">
    <text evidence="4">The sequence shown here is derived from an EMBL/GenBank/DDBJ whole genome shotgun (WGS) entry which is preliminary data.</text>
</comment>
<dbReference type="CDD" id="cd16936">
    <property type="entry name" value="HATPase_RsbW-like"/>
    <property type="match status" value="1"/>
</dbReference>
<keyword evidence="1" id="KW-0808">Transferase</keyword>
<keyword evidence="1" id="KW-0418">Kinase</keyword>
<dbReference type="PANTHER" id="PTHR35526">
    <property type="entry name" value="ANTI-SIGMA-F FACTOR RSBW-RELATED"/>
    <property type="match status" value="1"/>
</dbReference>
<reference evidence="4 5" key="1">
    <citation type="submission" date="2019-06" db="EMBL/GenBank/DDBJ databases">
        <title>Sequencing the genomes of 1000 actinobacteria strains.</title>
        <authorList>
            <person name="Klenk H.-P."/>
        </authorList>
    </citation>
    <scope>NUCLEOTIDE SEQUENCE [LARGE SCALE GENOMIC DNA]</scope>
    <source>
        <strain evidence="4 5">DSM 45043</strain>
    </source>
</reference>
<evidence type="ECO:0000259" key="3">
    <source>
        <dbReference type="Pfam" id="PF13581"/>
    </source>
</evidence>
<keyword evidence="1" id="KW-0723">Serine/threonine-protein kinase</keyword>
<dbReference type="Pfam" id="PF13581">
    <property type="entry name" value="HATPase_c_2"/>
    <property type="match status" value="1"/>
</dbReference>
<keyword evidence="5" id="KW-1185">Reference proteome</keyword>
<feature type="compositionally biased region" description="Gly residues" evidence="2">
    <location>
        <begin position="44"/>
        <end position="53"/>
    </location>
</feature>
<dbReference type="Gene3D" id="3.30.565.10">
    <property type="entry name" value="Histidine kinase-like ATPase, C-terminal domain"/>
    <property type="match status" value="1"/>
</dbReference>
<protein>
    <submittedName>
        <fullName evidence="4">Anti-sigma regulatory factor (Ser/Thr protein kinase)</fullName>
    </submittedName>
</protein>
<dbReference type="GO" id="GO:0004674">
    <property type="term" value="F:protein serine/threonine kinase activity"/>
    <property type="evidence" value="ECO:0007669"/>
    <property type="project" value="UniProtKB-KW"/>
</dbReference>
<dbReference type="PANTHER" id="PTHR35526:SF3">
    <property type="entry name" value="ANTI-SIGMA-F FACTOR RSBW"/>
    <property type="match status" value="1"/>
</dbReference>
<feature type="region of interest" description="Disordered" evidence="2">
    <location>
        <begin position="183"/>
        <end position="202"/>
    </location>
</feature>
<dbReference type="AlphaFoldDB" id="A0A543IF60"/>
<evidence type="ECO:0000256" key="1">
    <source>
        <dbReference type="ARBA" id="ARBA00022527"/>
    </source>
</evidence>
<dbReference type="InterPro" id="IPR003594">
    <property type="entry name" value="HATPase_dom"/>
</dbReference>
<dbReference type="SUPFAM" id="SSF55874">
    <property type="entry name" value="ATPase domain of HSP90 chaperone/DNA topoisomerase II/histidine kinase"/>
    <property type="match status" value="1"/>
</dbReference>
<gene>
    <name evidence="4" type="ORF">FHX41_2904</name>
</gene>
<dbReference type="EMBL" id="VFPO01000001">
    <property type="protein sequence ID" value="TQM69217.1"/>
    <property type="molecule type" value="Genomic_DNA"/>
</dbReference>
<accession>A0A543IF60</accession>
<evidence type="ECO:0000313" key="5">
    <source>
        <dbReference type="Proteomes" id="UP000316706"/>
    </source>
</evidence>
<feature type="region of interest" description="Disordered" evidence="2">
    <location>
        <begin position="1"/>
        <end position="55"/>
    </location>
</feature>
<name>A0A543IF60_9ACTN</name>
<dbReference type="RefSeq" id="WP_141969197.1">
    <property type="nucleotide sequence ID" value="NZ_VFPO01000001.1"/>
</dbReference>
<dbReference type="Proteomes" id="UP000316706">
    <property type="component" value="Unassembled WGS sequence"/>
</dbReference>
<dbReference type="InterPro" id="IPR050267">
    <property type="entry name" value="Anti-sigma-factor_SerPK"/>
</dbReference>
<sequence length="202" mass="20423">MNTTGARTARHDEPAAPPAHDTDDTADGSSTGATEGPPAAAAGTGEGGSGGGAQAAWELRTGPRAAAQARRLTARALRGWRVTEPGDVDDVVLMVGELVTNAVVHGAGPVRLALRLDGRRLLAEVRDADPALPALPALPAAAGAPDWAEAGRGLLLVAALAAEHGARPERDGKTVWFTRLLNPLGGRRPGAPPPTADLPGAH</sequence>
<feature type="compositionally biased region" description="Low complexity" evidence="2">
    <location>
        <begin position="27"/>
        <end position="43"/>
    </location>
</feature>
<feature type="domain" description="Histidine kinase/HSP90-like ATPase" evidence="3">
    <location>
        <begin position="63"/>
        <end position="178"/>
    </location>
</feature>
<dbReference type="InterPro" id="IPR036890">
    <property type="entry name" value="HATPase_C_sf"/>
</dbReference>
<proteinExistence type="predicted"/>